<dbReference type="SUPFAM" id="SSF101082">
    <property type="entry name" value="Typo IV secretion system protein TraC"/>
    <property type="match status" value="1"/>
</dbReference>
<feature type="signal peptide" evidence="2">
    <location>
        <begin position="1"/>
        <end position="21"/>
    </location>
</feature>
<keyword evidence="4" id="KW-1185">Reference proteome</keyword>
<proteinExistence type="predicted"/>
<evidence type="ECO:0000313" key="4">
    <source>
        <dbReference type="Proteomes" id="UP000445000"/>
    </source>
</evidence>
<name>A0A829YIX9_9GAMM</name>
<organism evidence="3 4">
    <name type="scientific">Steroidobacter agaridevorans</name>
    <dbReference type="NCBI Taxonomy" id="2695856"/>
    <lineage>
        <taxon>Bacteria</taxon>
        <taxon>Pseudomonadati</taxon>
        <taxon>Pseudomonadota</taxon>
        <taxon>Gammaproteobacteria</taxon>
        <taxon>Steroidobacterales</taxon>
        <taxon>Steroidobacteraceae</taxon>
        <taxon>Steroidobacter</taxon>
    </lineage>
</organism>
<reference evidence="4" key="1">
    <citation type="submission" date="2020-01" db="EMBL/GenBank/DDBJ databases">
        <title>'Steroidobacter agaridevorans' sp. nov., agar-degrading bacteria isolated from rhizosphere soils.</title>
        <authorList>
            <person name="Ikenaga M."/>
            <person name="Kataoka M."/>
            <person name="Murouchi A."/>
            <person name="Katsuragi S."/>
            <person name="Sakai M."/>
        </authorList>
    </citation>
    <scope>NUCLEOTIDE SEQUENCE [LARGE SCALE GENOMIC DNA]</scope>
    <source>
        <strain evidence="4">YU21-B</strain>
    </source>
</reference>
<gene>
    <name evidence="3" type="ORF">GCM10011487_44760</name>
</gene>
<feature type="chain" id="PRO_5032268358" evidence="2">
    <location>
        <begin position="22"/>
        <end position="235"/>
    </location>
</feature>
<dbReference type="Pfam" id="PF07996">
    <property type="entry name" value="T4SS"/>
    <property type="match status" value="1"/>
</dbReference>
<evidence type="ECO:0000256" key="1">
    <source>
        <dbReference type="SAM" id="Coils"/>
    </source>
</evidence>
<evidence type="ECO:0000256" key="2">
    <source>
        <dbReference type="SAM" id="SignalP"/>
    </source>
</evidence>
<comment type="caution">
    <text evidence="3">The sequence shown here is derived from an EMBL/GenBank/DDBJ whole genome shotgun (WGS) entry which is preliminary data.</text>
</comment>
<dbReference type="Gene3D" id="1.20.58.430">
    <property type="entry name" value="Type IV secretion system, VirB5-domain"/>
    <property type="match status" value="1"/>
</dbReference>
<dbReference type="CDD" id="cd14262">
    <property type="entry name" value="VirB5_like"/>
    <property type="match status" value="1"/>
</dbReference>
<dbReference type="EMBL" id="BLJN01000004">
    <property type="protein sequence ID" value="GFE82476.1"/>
    <property type="molecule type" value="Genomic_DNA"/>
</dbReference>
<sequence>MKGVVCLLLFGALGMHIPANAQIPVTDVGAITQLIMQLEQQYEQLDVAQDQLAQVEQTHAVLTGSRGMQRLLSHLQRNYLPHNAHELNLALQGISAAYPRLSAEVRSTVDANSILTAGEIAVLDSGDRAELEAARRAAALHKALSNEQLATTSDRFAALQELIDALGDAHDPKASLDLTARIAAEQTMAANEANKLRSLDQALAAEERLNAQRRRERVIQGIGSLRSLPPLGLQQ</sequence>
<dbReference type="RefSeq" id="WP_161814119.1">
    <property type="nucleotide sequence ID" value="NZ_BLJN01000004.1"/>
</dbReference>
<keyword evidence="2" id="KW-0732">Signal</keyword>
<dbReference type="AlphaFoldDB" id="A0A829YIX9"/>
<dbReference type="InterPro" id="IPR014158">
    <property type="entry name" value="T4SS_VirB5"/>
</dbReference>
<evidence type="ECO:0000313" key="3">
    <source>
        <dbReference type="EMBL" id="GFE82476.1"/>
    </source>
</evidence>
<dbReference type="InterPro" id="IPR023220">
    <property type="entry name" value="T4SS_VirB5-domain"/>
</dbReference>
<protein>
    <submittedName>
        <fullName evidence="3">P-type DNA transfer protein VirB5</fullName>
    </submittedName>
</protein>
<dbReference type="Proteomes" id="UP000445000">
    <property type="component" value="Unassembled WGS sequence"/>
</dbReference>
<feature type="coiled-coil region" evidence="1">
    <location>
        <begin position="31"/>
        <end position="58"/>
    </location>
</feature>
<accession>A0A829YIX9</accession>
<keyword evidence="1" id="KW-0175">Coiled coil</keyword>